<dbReference type="InterPro" id="IPR045344">
    <property type="entry name" value="C-JID"/>
</dbReference>
<keyword evidence="3" id="KW-0677">Repeat</keyword>
<dbReference type="InterPro" id="IPR044974">
    <property type="entry name" value="Disease_R_plants"/>
</dbReference>
<dbReference type="Gene3D" id="3.40.50.300">
    <property type="entry name" value="P-loop containing nucleotide triphosphate hydrolases"/>
    <property type="match status" value="1"/>
</dbReference>
<dbReference type="Pfam" id="PF01582">
    <property type="entry name" value="TIR"/>
    <property type="match status" value="1"/>
</dbReference>
<dbReference type="SUPFAM" id="SSF52058">
    <property type="entry name" value="L domain-like"/>
    <property type="match status" value="1"/>
</dbReference>
<dbReference type="InterPro" id="IPR035897">
    <property type="entry name" value="Toll_tir_struct_dom_sf"/>
</dbReference>
<dbReference type="Proteomes" id="UP001159364">
    <property type="component" value="Linkage Group LG08"/>
</dbReference>
<dbReference type="SUPFAM" id="SSF52540">
    <property type="entry name" value="P-loop containing nucleoside triphosphate hydrolases"/>
    <property type="match status" value="1"/>
</dbReference>
<dbReference type="AlphaFoldDB" id="A0AAV8UG44"/>
<evidence type="ECO:0000256" key="3">
    <source>
        <dbReference type="ARBA" id="ARBA00022737"/>
    </source>
</evidence>
<evidence type="ECO:0000256" key="5">
    <source>
        <dbReference type="ARBA" id="ARBA00022821"/>
    </source>
</evidence>
<keyword evidence="10" id="KW-1185">Reference proteome</keyword>
<organism evidence="9 10">
    <name type="scientific">Erythroxylum novogranatense</name>
    <dbReference type="NCBI Taxonomy" id="1862640"/>
    <lineage>
        <taxon>Eukaryota</taxon>
        <taxon>Viridiplantae</taxon>
        <taxon>Streptophyta</taxon>
        <taxon>Embryophyta</taxon>
        <taxon>Tracheophyta</taxon>
        <taxon>Spermatophyta</taxon>
        <taxon>Magnoliopsida</taxon>
        <taxon>eudicotyledons</taxon>
        <taxon>Gunneridae</taxon>
        <taxon>Pentapetalae</taxon>
        <taxon>rosids</taxon>
        <taxon>fabids</taxon>
        <taxon>Malpighiales</taxon>
        <taxon>Erythroxylaceae</taxon>
        <taxon>Erythroxylum</taxon>
    </lineage>
</organism>
<dbReference type="EMBL" id="JAIWQS010000008">
    <property type="protein sequence ID" value="KAJ8900466.1"/>
    <property type="molecule type" value="Genomic_DNA"/>
</dbReference>
<evidence type="ECO:0000256" key="1">
    <source>
        <dbReference type="ARBA" id="ARBA00011982"/>
    </source>
</evidence>
<dbReference type="InterPro" id="IPR036390">
    <property type="entry name" value="WH_DNA-bd_sf"/>
</dbReference>
<dbReference type="InterPro" id="IPR000157">
    <property type="entry name" value="TIR_dom"/>
</dbReference>
<accession>A0AAV8UG44</accession>
<dbReference type="EC" id="3.2.2.6" evidence="1"/>
<keyword evidence="5" id="KW-0611">Plant defense</keyword>
<evidence type="ECO:0000256" key="2">
    <source>
        <dbReference type="ARBA" id="ARBA00022614"/>
    </source>
</evidence>
<evidence type="ECO:0000256" key="6">
    <source>
        <dbReference type="ARBA" id="ARBA00023027"/>
    </source>
</evidence>
<dbReference type="SUPFAM" id="SSF52200">
    <property type="entry name" value="Toll/Interleukin receptor TIR domain"/>
    <property type="match status" value="1"/>
</dbReference>
<dbReference type="Gene3D" id="1.10.8.430">
    <property type="entry name" value="Helical domain of apoptotic protease-activating factors"/>
    <property type="match status" value="1"/>
</dbReference>
<dbReference type="GO" id="GO:0007165">
    <property type="term" value="P:signal transduction"/>
    <property type="evidence" value="ECO:0007669"/>
    <property type="project" value="InterPro"/>
</dbReference>
<protein>
    <recommendedName>
        <fullName evidence="1">ADP-ribosyl cyclase/cyclic ADP-ribose hydrolase</fullName>
        <ecNumber evidence="1">3.2.2.6</ecNumber>
    </recommendedName>
</protein>
<dbReference type="InterPro" id="IPR002182">
    <property type="entry name" value="NB-ARC"/>
</dbReference>
<dbReference type="Pfam" id="PF23282">
    <property type="entry name" value="WHD_ROQ1"/>
    <property type="match status" value="1"/>
</dbReference>
<evidence type="ECO:0000313" key="9">
    <source>
        <dbReference type="EMBL" id="KAJ8900466.1"/>
    </source>
</evidence>
<gene>
    <name evidence="9" type="ORF">K2173_025243</name>
</gene>
<dbReference type="PRINTS" id="PR00364">
    <property type="entry name" value="DISEASERSIST"/>
</dbReference>
<evidence type="ECO:0000313" key="10">
    <source>
        <dbReference type="Proteomes" id="UP001159364"/>
    </source>
</evidence>
<evidence type="ECO:0000259" key="8">
    <source>
        <dbReference type="PROSITE" id="PS50104"/>
    </source>
</evidence>
<dbReference type="SMART" id="SM00255">
    <property type="entry name" value="TIR"/>
    <property type="match status" value="1"/>
</dbReference>
<name>A0AAV8UG44_9ROSI</name>
<comment type="caution">
    <text evidence="9">The sequence shown here is derived from an EMBL/GenBank/DDBJ whole genome shotgun (WGS) entry which is preliminary data.</text>
</comment>
<dbReference type="GO" id="GO:0061809">
    <property type="term" value="F:NAD+ nucleosidase activity, cyclic ADP-ribose generating"/>
    <property type="evidence" value="ECO:0007669"/>
    <property type="project" value="UniProtKB-EC"/>
</dbReference>
<dbReference type="PANTHER" id="PTHR11017">
    <property type="entry name" value="LEUCINE-RICH REPEAT-CONTAINING PROTEIN"/>
    <property type="match status" value="1"/>
</dbReference>
<keyword evidence="6" id="KW-0520">NAD</keyword>
<dbReference type="PANTHER" id="PTHR11017:SF479">
    <property type="entry name" value="DISEASE RESISTANCE PROTEIN (TIR-NBS-LRR CLASS) FAMILY"/>
    <property type="match status" value="1"/>
</dbReference>
<dbReference type="Pfam" id="PF20160">
    <property type="entry name" value="C-JID"/>
    <property type="match status" value="1"/>
</dbReference>
<sequence length="1170" mass="132491">MASYSASSSSLASQSPHPWRYDVFISFRGQDTRRSFTSHLYDALCRKALLTFIDDDELQRGEEIAPSLVQAIQESNVAVVVFSKDYASSTWCLDELVKIIECHQTRGQIVIPVFYDVNPSHIRKQSHDVATAFERHEQNPSNAHKIQNWRDALTMIANLSGLDSKDFRSDHMLISEIVEDVSKKLKKSTVCDGDEQLVGVDSHFQQIKHALSIVGQDVCIIGIWGMGGIGKTTIAEFIYKRLSFEFEGCCFLKNVREGTKVRDLKKELISQLLSEKEPNVYAFPKTRLGRRRVLIVFDDVDDSQQLDSLIGDPCWFGSRSVIIITGRDKQVLERRAGFLYQVEPLNDGEALRLFSKSAFKQNYPRNDYKSLSSSIVRYAQGNPLALKVLGCSLSGKTTKEWESALNKLSKVPNKNIQHVLQIGYDGLDRMEKDIFLYIACFFKGDEKDVVMRVFESCGFDVDIILSVLVDKCFVTIPGNTLEMHDLMQEMGKEIVRQESKLYPNKRSRLWDPEDVFEVLATDKVADAVESIMLDVSKIPKIDLNPKIFLKTPNLKFLKFYVPATSNGCFEEQSNLRLPQGLDYLPNKLTYFYWDGYPLESFPSNFRPNHLIVLGLPKSKIKQFQEEVRDENIVYSVASQVSCGKFGTILHRVCSLIKIPSYIYGWQLGKVTSLSLVDCKNISHIPSSGVGLLEAVEILNLWGCENLNTFPEVSSNIKSMDLSSTAIKQIPSSSIEHLGKLKELRMSECENLESLPSNFFDALTSLRTLILTWCPSLKKLPEISENMYSLETLQFVGTDLEIPSSIGNLKGLKFLAISGCSKPTFERKVNYSGVQLHHPDIHPSLLHWLLWGSSYLQKSNLRNLKLRELPENLSFSSSLTSLILCRNNFERIPATIKQLSNLKLIGLSHCQRLISLPELPSSVIQIQADNCTSLAQIGALKQLVLESEGTDKQFYLFNCLKLDEDECQEVADVLLRYHKPGVRYWMYYPGSRIPEWFKYQSMGDSVEVPNPSRWLNSCLLTVAFCVCFKSSGKASRVGTIIVTCDWYFGDNSGCSTFCEWGIEDPVKEYVIVSFREIRFHSIYGHGYSLEDPALFKFSVKFSGESLNMKILKSGVTPVCSQDQDELCRTFEFPTPKSTVKIEEAVVADSKVRKRRKKAACGQLSTSKKKKQ</sequence>
<dbReference type="InterPro" id="IPR058192">
    <property type="entry name" value="WHD_ROQ1-like"/>
</dbReference>
<dbReference type="Gene3D" id="3.40.50.10140">
    <property type="entry name" value="Toll/interleukin-1 receptor homology (TIR) domain"/>
    <property type="match status" value="1"/>
</dbReference>
<dbReference type="InterPro" id="IPR042197">
    <property type="entry name" value="Apaf_helical"/>
</dbReference>
<keyword evidence="4" id="KW-0378">Hydrolase</keyword>
<dbReference type="SUPFAM" id="SSF46785">
    <property type="entry name" value="Winged helix' DNA-binding domain"/>
    <property type="match status" value="1"/>
</dbReference>
<dbReference type="PROSITE" id="PS50104">
    <property type="entry name" value="TIR"/>
    <property type="match status" value="1"/>
</dbReference>
<dbReference type="InterPro" id="IPR027417">
    <property type="entry name" value="P-loop_NTPase"/>
</dbReference>
<evidence type="ECO:0000256" key="7">
    <source>
        <dbReference type="ARBA" id="ARBA00047304"/>
    </source>
</evidence>
<evidence type="ECO:0000256" key="4">
    <source>
        <dbReference type="ARBA" id="ARBA00022801"/>
    </source>
</evidence>
<dbReference type="InterPro" id="IPR032675">
    <property type="entry name" value="LRR_dom_sf"/>
</dbReference>
<dbReference type="Pfam" id="PF00931">
    <property type="entry name" value="NB-ARC"/>
    <property type="match status" value="1"/>
</dbReference>
<reference evidence="9 10" key="1">
    <citation type="submission" date="2021-09" db="EMBL/GenBank/DDBJ databases">
        <title>Genomic insights and catalytic innovation underlie evolution of tropane alkaloids biosynthesis.</title>
        <authorList>
            <person name="Wang Y.-J."/>
            <person name="Tian T."/>
            <person name="Huang J.-P."/>
            <person name="Huang S.-X."/>
        </authorList>
    </citation>
    <scope>NUCLEOTIDE SEQUENCE [LARGE SCALE GENOMIC DNA]</scope>
    <source>
        <strain evidence="9">KIB-2018</strain>
        <tissue evidence="9">Leaf</tissue>
    </source>
</reference>
<dbReference type="FunFam" id="3.40.50.10140:FF:000007">
    <property type="entry name" value="Disease resistance protein (TIR-NBS-LRR class)"/>
    <property type="match status" value="1"/>
</dbReference>
<proteinExistence type="predicted"/>
<comment type="catalytic activity">
    <reaction evidence="7">
        <text>NAD(+) + H2O = ADP-D-ribose + nicotinamide + H(+)</text>
        <dbReference type="Rhea" id="RHEA:16301"/>
        <dbReference type="ChEBI" id="CHEBI:15377"/>
        <dbReference type="ChEBI" id="CHEBI:15378"/>
        <dbReference type="ChEBI" id="CHEBI:17154"/>
        <dbReference type="ChEBI" id="CHEBI:57540"/>
        <dbReference type="ChEBI" id="CHEBI:57967"/>
        <dbReference type="EC" id="3.2.2.6"/>
    </reaction>
    <physiologicalReaction direction="left-to-right" evidence="7">
        <dbReference type="Rhea" id="RHEA:16302"/>
    </physiologicalReaction>
</comment>
<dbReference type="GO" id="GO:0006952">
    <property type="term" value="P:defense response"/>
    <property type="evidence" value="ECO:0007669"/>
    <property type="project" value="UniProtKB-KW"/>
</dbReference>
<dbReference type="FunFam" id="1.10.8.430:FF:000002">
    <property type="entry name" value="Disease resistance protein (TIR-NBS-LRR class)"/>
    <property type="match status" value="1"/>
</dbReference>
<feature type="domain" description="TIR" evidence="8">
    <location>
        <begin position="19"/>
        <end position="185"/>
    </location>
</feature>
<dbReference type="GO" id="GO:0043531">
    <property type="term" value="F:ADP binding"/>
    <property type="evidence" value="ECO:0007669"/>
    <property type="project" value="InterPro"/>
</dbReference>
<dbReference type="Gene3D" id="3.80.10.10">
    <property type="entry name" value="Ribonuclease Inhibitor"/>
    <property type="match status" value="2"/>
</dbReference>
<keyword evidence="2" id="KW-0433">Leucine-rich repeat</keyword>